<protein>
    <submittedName>
        <fullName evidence="2">Uncharacterized protein</fullName>
    </submittedName>
</protein>
<proteinExistence type="predicted"/>
<comment type="caution">
    <text evidence="2">The sequence shown here is derived from an EMBL/GenBank/DDBJ whole genome shotgun (WGS) entry which is preliminary data.</text>
</comment>
<reference evidence="2" key="1">
    <citation type="journal article" date="2024" name="Gigascience">
        <title>Chromosome-level genome of the poultry shaft louse Menopon gallinae provides insight into the host-switching and adaptive evolution of parasitic lice.</title>
        <authorList>
            <person name="Xu Y."/>
            <person name="Ma L."/>
            <person name="Liu S."/>
            <person name="Liang Y."/>
            <person name="Liu Q."/>
            <person name="He Z."/>
            <person name="Tian L."/>
            <person name="Duan Y."/>
            <person name="Cai W."/>
            <person name="Li H."/>
            <person name="Song F."/>
        </authorList>
    </citation>
    <scope>NUCLEOTIDE SEQUENCE</scope>
    <source>
        <strain evidence="2">Cailab_2023a</strain>
    </source>
</reference>
<evidence type="ECO:0000256" key="1">
    <source>
        <dbReference type="SAM" id="MobiDB-lite"/>
    </source>
</evidence>
<dbReference type="EMBL" id="JARGDH010000003">
    <property type="protein sequence ID" value="KAL0274498.1"/>
    <property type="molecule type" value="Genomic_DNA"/>
</dbReference>
<sequence>MHAVLRVGTCSNNTKDTFVALLKAAATAFRVGISLLTERAIARERKRQAAAVIVERGRDPAEAAKVGMGCCGDQIRNKADREGAGCGTQMEKTGGLQGQHRRPEKWNCARSTEDAQSKTGGLVMEVGREGKEKKAEELSRSLHAILGNKAVRIMWCHEKMAEMKVMQLDESVQKEEFTARVAEAVEYSIMNVRVTSTHNGVGDEHRLGEVPPRGDDEDGGKRKNPRRTVIAEDPTHTSETPPVLQVSAGRALRS</sequence>
<gene>
    <name evidence="2" type="ORF">PYX00_006904</name>
</gene>
<dbReference type="AlphaFoldDB" id="A0AAW2HXW3"/>
<feature type="compositionally biased region" description="Basic and acidic residues" evidence="1">
    <location>
        <begin position="201"/>
        <end position="214"/>
    </location>
</feature>
<feature type="region of interest" description="Disordered" evidence="1">
    <location>
        <begin position="198"/>
        <end position="254"/>
    </location>
</feature>
<evidence type="ECO:0000313" key="2">
    <source>
        <dbReference type="EMBL" id="KAL0274498.1"/>
    </source>
</evidence>
<organism evidence="2">
    <name type="scientific">Menopon gallinae</name>
    <name type="common">poultry shaft louse</name>
    <dbReference type="NCBI Taxonomy" id="328185"/>
    <lineage>
        <taxon>Eukaryota</taxon>
        <taxon>Metazoa</taxon>
        <taxon>Ecdysozoa</taxon>
        <taxon>Arthropoda</taxon>
        <taxon>Hexapoda</taxon>
        <taxon>Insecta</taxon>
        <taxon>Pterygota</taxon>
        <taxon>Neoptera</taxon>
        <taxon>Paraneoptera</taxon>
        <taxon>Psocodea</taxon>
        <taxon>Troctomorpha</taxon>
        <taxon>Phthiraptera</taxon>
        <taxon>Amblycera</taxon>
        <taxon>Menoponidae</taxon>
        <taxon>Menopon</taxon>
    </lineage>
</organism>
<accession>A0AAW2HXW3</accession>
<name>A0AAW2HXW3_9NEOP</name>